<feature type="domain" description="Initiator binding" evidence="1">
    <location>
        <begin position="39"/>
        <end position="157"/>
    </location>
</feature>
<sequence length="274" mass="32216">MNLPTFSHHTSKSTILDQHFNREDIMNYRFLQDKFGKANISAFKVIKPLDFKSILHDILQYIEYENSRIDQRILLTGISFTEKKICVERQSLKRLVQCSFSEISSGLSKLGYTILSTSNEISLTEFPKSRNNRIKNEIIKMVPMIMDNEGEIRKWSIWTLQENSKFSINPTLIPRMLNKIYRDKFRNTSNNTDIKNQKNNSICNLESHLENTQNEENIFQHEINHFILSSPHAIMDYSDLENTNESLPKMAIDDDYQFSQLYDISSPNWNPMLF</sequence>
<accession>A0A1J4J9G0</accession>
<organism evidence="2 3">
    <name type="scientific">Tritrichomonas foetus</name>
    <dbReference type="NCBI Taxonomy" id="1144522"/>
    <lineage>
        <taxon>Eukaryota</taxon>
        <taxon>Metamonada</taxon>
        <taxon>Parabasalia</taxon>
        <taxon>Tritrichomonadida</taxon>
        <taxon>Tritrichomonadidae</taxon>
        <taxon>Tritrichomonas</taxon>
    </lineage>
</organism>
<gene>
    <name evidence="2" type="ORF">TRFO_10826</name>
</gene>
<protein>
    <recommendedName>
        <fullName evidence="1">Initiator binding domain-containing protein</fullName>
    </recommendedName>
</protein>
<dbReference type="GeneID" id="94830389"/>
<evidence type="ECO:0000313" key="2">
    <source>
        <dbReference type="EMBL" id="OHS94887.1"/>
    </source>
</evidence>
<dbReference type="Pfam" id="PF10416">
    <property type="entry name" value="IBD"/>
    <property type="match status" value="1"/>
</dbReference>
<dbReference type="EMBL" id="MLAK01001282">
    <property type="protein sequence ID" value="OHS94887.1"/>
    <property type="molecule type" value="Genomic_DNA"/>
</dbReference>
<keyword evidence="3" id="KW-1185">Reference proteome</keyword>
<name>A0A1J4J9G0_9EUKA</name>
<proteinExistence type="predicted"/>
<reference evidence="2" key="1">
    <citation type="submission" date="2016-10" db="EMBL/GenBank/DDBJ databases">
        <authorList>
            <person name="Benchimol M."/>
            <person name="Almeida L.G."/>
            <person name="Vasconcelos A.T."/>
            <person name="Perreira-Neves A."/>
            <person name="Rosa I.A."/>
            <person name="Tasca T."/>
            <person name="Bogo M.R."/>
            <person name="de Souza W."/>
        </authorList>
    </citation>
    <scope>NUCLEOTIDE SEQUENCE [LARGE SCALE GENOMIC DNA]</scope>
    <source>
        <strain evidence="2">K</strain>
    </source>
</reference>
<comment type="caution">
    <text evidence="2">The sequence shown here is derived from an EMBL/GenBank/DDBJ whole genome shotgun (WGS) entry which is preliminary data.</text>
</comment>
<dbReference type="VEuPathDB" id="TrichDB:TRFO_10826"/>
<evidence type="ECO:0000259" key="1">
    <source>
        <dbReference type="Pfam" id="PF10416"/>
    </source>
</evidence>
<dbReference type="AlphaFoldDB" id="A0A1J4J9G0"/>
<dbReference type="InterPro" id="IPR018845">
    <property type="entry name" value="Initiator-bd"/>
</dbReference>
<dbReference type="Proteomes" id="UP000179807">
    <property type="component" value="Unassembled WGS sequence"/>
</dbReference>
<dbReference type="RefSeq" id="XP_068348024.1">
    <property type="nucleotide sequence ID" value="XM_068495685.1"/>
</dbReference>
<evidence type="ECO:0000313" key="3">
    <source>
        <dbReference type="Proteomes" id="UP000179807"/>
    </source>
</evidence>